<proteinExistence type="inferred from homology"/>
<feature type="transmembrane region" description="Helical" evidence="3">
    <location>
        <begin position="77"/>
        <end position="96"/>
    </location>
</feature>
<evidence type="ECO:0000313" key="6">
    <source>
        <dbReference type="Proteomes" id="UP000256645"/>
    </source>
</evidence>
<keyword evidence="6" id="KW-1185">Reference proteome</keyword>
<feature type="transmembrane region" description="Helical" evidence="3">
    <location>
        <begin position="273"/>
        <end position="292"/>
    </location>
</feature>
<feature type="transmembrane region" description="Helical" evidence="3">
    <location>
        <begin position="365"/>
        <end position="385"/>
    </location>
</feature>
<comment type="similarity">
    <text evidence="2">Belongs to the major facilitator superfamily. Monocarboxylate porter (TC 2.A.1.13) family.</text>
</comment>
<keyword evidence="3" id="KW-0812">Transmembrane</keyword>
<feature type="transmembrane region" description="Helical" evidence="3">
    <location>
        <begin position="133"/>
        <end position="155"/>
    </location>
</feature>
<comment type="caution">
    <text evidence="5">The sequence shown here is derived from an EMBL/GenBank/DDBJ whole genome shotgun (WGS) entry which is preliminary data.</text>
</comment>
<dbReference type="Pfam" id="PF07690">
    <property type="entry name" value="MFS_1"/>
    <property type="match status" value="1"/>
</dbReference>
<dbReference type="SUPFAM" id="SSF103473">
    <property type="entry name" value="MFS general substrate transporter"/>
    <property type="match status" value="1"/>
</dbReference>
<evidence type="ECO:0000259" key="4">
    <source>
        <dbReference type="PROSITE" id="PS50850"/>
    </source>
</evidence>
<accession>A0A3D8QGP0</accession>
<feature type="transmembrane region" description="Helical" evidence="3">
    <location>
        <begin position="304"/>
        <end position="322"/>
    </location>
</feature>
<evidence type="ECO:0000256" key="3">
    <source>
        <dbReference type="SAM" id="Phobius"/>
    </source>
</evidence>
<dbReference type="PANTHER" id="PTHR11360:SF234">
    <property type="entry name" value="MFS-TYPE TRANSPORTER DBAD-RELATED"/>
    <property type="match status" value="1"/>
</dbReference>
<dbReference type="PROSITE" id="PS50850">
    <property type="entry name" value="MFS"/>
    <property type="match status" value="1"/>
</dbReference>
<comment type="subcellular location">
    <subcellularLocation>
        <location evidence="1">Membrane</location>
        <topology evidence="1">Multi-pass membrane protein</topology>
    </subcellularLocation>
</comment>
<evidence type="ECO:0000256" key="2">
    <source>
        <dbReference type="ARBA" id="ARBA00006727"/>
    </source>
</evidence>
<feature type="transmembrane region" description="Helical" evidence="3">
    <location>
        <begin position="164"/>
        <end position="184"/>
    </location>
</feature>
<feature type="transmembrane region" description="Helical" evidence="3">
    <location>
        <begin position="391"/>
        <end position="410"/>
    </location>
</feature>
<keyword evidence="3" id="KW-1133">Transmembrane helix</keyword>
<gene>
    <name evidence="5" type="ORF">BP6252_12358</name>
</gene>
<feature type="domain" description="Major facilitator superfamily (MFS) profile" evidence="4">
    <location>
        <begin position="38"/>
        <end position="416"/>
    </location>
</feature>
<dbReference type="GO" id="GO:0022857">
    <property type="term" value="F:transmembrane transporter activity"/>
    <property type="evidence" value="ECO:0007669"/>
    <property type="project" value="InterPro"/>
</dbReference>
<dbReference type="InterPro" id="IPR011701">
    <property type="entry name" value="MFS"/>
</dbReference>
<dbReference type="Gene3D" id="1.20.1250.20">
    <property type="entry name" value="MFS general substrate transporter like domains"/>
    <property type="match status" value="2"/>
</dbReference>
<organism evidence="5 6">
    <name type="scientific">Coleophoma cylindrospora</name>
    <dbReference type="NCBI Taxonomy" id="1849047"/>
    <lineage>
        <taxon>Eukaryota</taxon>
        <taxon>Fungi</taxon>
        <taxon>Dikarya</taxon>
        <taxon>Ascomycota</taxon>
        <taxon>Pezizomycotina</taxon>
        <taxon>Leotiomycetes</taxon>
        <taxon>Helotiales</taxon>
        <taxon>Dermateaceae</taxon>
        <taxon>Coleophoma</taxon>
    </lineage>
</organism>
<reference evidence="5 6" key="1">
    <citation type="journal article" date="2018" name="IMA Fungus">
        <title>IMA Genome-F 9: Draft genome sequence of Annulohypoxylon stygium, Aspergillus mulundensis, Berkeleyomyces basicola (syn. Thielaviopsis basicola), Ceratocystis smalleyi, two Cercospora beticola strains, Coleophoma cylindrospora, Fusarium fracticaudum, Phialophora cf. hyalina, and Morchella septimelata.</title>
        <authorList>
            <person name="Wingfield B.D."/>
            <person name="Bills G.F."/>
            <person name="Dong Y."/>
            <person name="Huang W."/>
            <person name="Nel W.J."/>
            <person name="Swalarsk-Parry B.S."/>
            <person name="Vaghefi N."/>
            <person name="Wilken P.M."/>
            <person name="An Z."/>
            <person name="de Beer Z.W."/>
            <person name="De Vos L."/>
            <person name="Chen L."/>
            <person name="Duong T.A."/>
            <person name="Gao Y."/>
            <person name="Hammerbacher A."/>
            <person name="Kikkert J.R."/>
            <person name="Li Y."/>
            <person name="Li H."/>
            <person name="Li K."/>
            <person name="Li Q."/>
            <person name="Liu X."/>
            <person name="Ma X."/>
            <person name="Naidoo K."/>
            <person name="Pethybridge S.J."/>
            <person name="Sun J."/>
            <person name="Steenkamp E.T."/>
            <person name="van der Nest M.A."/>
            <person name="van Wyk S."/>
            <person name="Wingfield M.J."/>
            <person name="Xiong C."/>
            <person name="Yue Q."/>
            <person name="Zhang X."/>
        </authorList>
    </citation>
    <scope>NUCLEOTIDE SEQUENCE [LARGE SCALE GENOMIC DNA]</scope>
    <source>
        <strain evidence="5 6">BP6252</strain>
    </source>
</reference>
<evidence type="ECO:0000313" key="5">
    <source>
        <dbReference type="EMBL" id="RDW60975.1"/>
    </source>
</evidence>
<dbReference type="InterPro" id="IPR020846">
    <property type="entry name" value="MFS_dom"/>
</dbReference>
<evidence type="ECO:0000256" key="1">
    <source>
        <dbReference type="ARBA" id="ARBA00004141"/>
    </source>
</evidence>
<dbReference type="InterPro" id="IPR036259">
    <property type="entry name" value="MFS_trans_sf"/>
</dbReference>
<feature type="transmembrane region" description="Helical" evidence="3">
    <location>
        <begin position="239"/>
        <end position="261"/>
    </location>
</feature>
<dbReference type="PANTHER" id="PTHR11360">
    <property type="entry name" value="MONOCARBOXYLATE TRANSPORTER"/>
    <property type="match status" value="1"/>
</dbReference>
<protein>
    <submittedName>
        <fullName evidence="5">Putative MFS monocarboxylate transporter protein</fullName>
    </submittedName>
</protein>
<dbReference type="GO" id="GO:0016020">
    <property type="term" value="C:membrane"/>
    <property type="evidence" value="ECO:0007669"/>
    <property type="project" value="UniProtKB-SubCell"/>
</dbReference>
<feature type="transmembrane region" description="Helical" evidence="3">
    <location>
        <begin position="108"/>
        <end position="127"/>
    </location>
</feature>
<dbReference type="OrthoDB" id="6509908at2759"/>
<feature type="transmembrane region" description="Helical" evidence="3">
    <location>
        <begin position="196"/>
        <end position="218"/>
    </location>
</feature>
<dbReference type="Proteomes" id="UP000256645">
    <property type="component" value="Unassembled WGS sequence"/>
</dbReference>
<feature type="transmembrane region" description="Helical" evidence="3">
    <location>
        <begin position="37"/>
        <end position="57"/>
    </location>
</feature>
<dbReference type="CDD" id="cd17352">
    <property type="entry name" value="MFS_MCT_SLC16"/>
    <property type="match status" value="1"/>
</dbReference>
<dbReference type="AlphaFoldDB" id="A0A3D8QGP0"/>
<keyword evidence="3" id="KW-0472">Membrane</keyword>
<sequence>MGNETLELEPDRLSITTLQLEAQVPPPAPDEIPNGGLTAWLQVLGSFILFFNTWGIVNTFGTFQTYYSLNLPQSDSDIAWIGSIAAFLLLLVGIGAGPLYDAGYFKQLLLFGSFFVVFGMMMTSIATQYWQFMLSQGICMGLGNGLLFVPSVAIVSQWFTTRKAFATGIAAAGSSLGGVIYPIIFHKLQPKIGFGWTTRVIAFIMFALLCISSSVMRVRSQPKAARALLDLSAFQDSAFLLFSGAMFFGFVGLYTPFFYIQVYALEKGVDPNFAFYLLSLLNVGSIFGRIIPNRLADHIGPLNVIIPGTIITAILAFGWIGIVSTPSLIIFALLYGFFSGSYVSVPPTVLMVISPDLKVVGTRMGMCFAIGGCGLLIGTPIAGLLITKYGFIAAITFSAAAVLAAFVLMVGTRVSRVGWVVKSIE</sequence>
<name>A0A3D8QGP0_9HELO</name>
<dbReference type="EMBL" id="PDLM01000015">
    <property type="protein sequence ID" value="RDW60975.1"/>
    <property type="molecule type" value="Genomic_DNA"/>
</dbReference>
<dbReference type="InterPro" id="IPR050327">
    <property type="entry name" value="Proton-linked_MCT"/>
</dbReference>
<feature type="transmembrane region" description="Helical" evidence="3">
    <location>
        <begin position="328"/>
        <end position="353"/>
    </location>
</feature>